<reference evidence="3" key="1">
    <citation type="submission" date="2016-10" db="EMBL/GenBank/DDBJ databases">
        <authorList>
            <person name="Varghese N."/>
            <person name="Submissions S."/>
        </authorList>
    </citation>
    <scope>NUCLEOTIDE SEQUENCE [LARGE SCALE GENOMIC DNA]</scope>
    <source>
        <strain evidence="3">DSM 9751</strain>
    </source>
</reference>
<dbReference type="InterPro" id="IPR051531">
    <property type="entry name" value="N-acetyltransferase"/>
</dbReference>
<keyword evidence="2" id="KW-0808">Transferase</keyword>
<dbReference type="PROSITE" id="PS51186">
    <property type="entry name" value="GNAT"/>
    <property type="match status" value="1"/>
</dbReference>
<dbReference type="GO" id="GO:0016747">
    <property type="term" value="F:acyltransferase activity, transferring groups other than amino-acyl groups"/>
    <property type="evidence" value="ECO:0007669"/>
    <property type="project" value="InterPro"/>
</dbReference>
<dbReference type="Proteomes" id="UP000198982">
    <property type="component" value="Unassembled WGS sequence"/>
</dbReference>
<feature type="domain" description="N-acetyltransferase" evidence="1">
    <location>
        <begin position="9"/>
        <end position="174"/>
    </location>
</feature>
<dbReference type="Pfam" id="PF13302">
    <property type="entry name" value="Acetyltransf_3"/>
    <property type="match status" value="1"/>
</dbReference>
<evidence type="ECO:0000259" key="1">
    <source>
        <dbReference type="PROSITE" id="PS51186"/>
    </source>
</evidence>
<sequence>MLELHTTRLHLRPLSTHDWELFLSLHSDPDNLRYVCDPLSRDQIEERFTSRLPRWDFDSTHWLCLVIRDRQSGEDLGLTGLRISDRDAAEAEVGYLLARHHQGRGVAAESLRGLMEHAGQHLGIKRLMATVTDGNAASCQVLEKCGFVFLRRDERAFRQGGEDFDDLIFSCHLTA</sequence>
<protein>
    <submittedName>
        <fullName evidence="2">Protein N-acetyltransferase, RimJ/RimL family</fullName>
    </submittedName>
</protein>
<gene>
    <name evidence="2" type="ORF">SAMN05216178_3584</name>
</gene>
<organism evidence="2 3">
    <name type="scientific">Pseudomonas saponiphila</name>
    <dbReference type="NCBI Taxonomy" id="556534"/>
    <lineage>
        <taxon>Bacteria</taxon>
        <taxon>Pseudomonadati</taxon>
        <taxon>Pseudomonadota</taxon>
        <taxon>Gammaproteobacteria</taxon>
        <taxon>Pseudomonadales</taxon>
        <taxon>Pseudomonadaceae</taxon>
        <taxon>Pseudomonas</taxon>
    </lineage>
</organism>
<proteinExistence type="predicted"/>
<dbReference type="Gene3D" id="3.40.630.30">
    <property type="match status" value="1"/>
</dbReference>
<evidence type="ECO:0000313" key="2">
    <source>
        <dbReference type="EMBL" id="SEC13675.1"/>
    </source>
</evidence>
<keyword evidence="3" id="KW-1185">Reference proteome</keyword>
<dbReference type="SUPFAM" id="SSF55729">
    <property type="entry name" value="Acyl-CoA N-acyltransferases (Nat)"/>
    <property type="match status" value="1"/>
</dbReference>
<dbReference type="PANTHER" id="PTHR43792">
    <property type="entry name" value="GNAT FAMILY, PUTATIVE (AFU_ORTHOLOGUE AFUA_3G00765)-RELATED-RELATED"/>
    <property type="match status" value="1"/>
</dbReference>
<dbReference type="InterPro" id="IPR016181">
    <property type="entry name" value="Acyl_CoA_acyltransferase"/>
</dbReference>
<dbReference type="InterPro" id="IPR000182">
    <property type="entry name" value="GNAT_dom"/>
</dbReference>
<dbReference type="PANTHER" id="PTHR43792:SF1">
    <property type="entry name" value="N-ACETYLTRANSFERASE DOMAIN-CONTAINING PROTEIN"/>
    <property type="match status" value="1"/>
</dbReference>
<evidence type="ECO:0000313" key="3">
    <source>
        <dbReference type="Proteomes" id="UP000198982"/>
    </source>
</evidence>
<dbReference type="AlphaFoldDB" id="A0A1H4Q1Y4"/>
<name>A0A1H4Q1Y4_9PSED</name>
<accession>A0A1H4Q1Y4</accession>
<dbReference type="EMBL" id="FNTJ01000001">
    <property type="protein sequence ID" value="SEC13675.1"/>
    <property type="molecule type" value="Genomic_DNA"/>
</dbReference>